<keyword evidence="3 10" id="KW-0732">Signal</keyword>
<evidence type="ECO:0008006" key="15">
    <source>
        <dbReference type="Google" id="ProtNLM"/>
    </source>
</evidence>
<feature type="signal peptide" evidence="10">
    <location>
        <begin position="1"/>
        <end position="22"/>
    </location>
</feature>
<dbReference type="InterPro" id="IPR007110">
    <property type="entry name" value="Ig-like_dom"/>
</dbReference>
<evidence type="ECO:0000256" key="8">
    <source>
        <dbReference type="ARBA" id="ARBA00023319"/>
    </source>
</evidence>
<protein>
    <recommendedName>
        <fullName evidence="15">Interleukin-6 receptor subunit alpha</fullName>
    </recommendedName>
</protein>
<keyword evidence="4 9" id="KW-1133">Transmembrane helix</keyword>
<evidence type="ECO:0000256" key="5">
    <source>
        <dbReference type="ARBA" id="ARBA00023136"/>
    </source>
</evidence>
<dbReference type="InterPro" id="IPR013783">
    <property type="entry name" value="Ig-like_fold"/>
</dbReference>
<comment type="subcellular location">
    <subcellularLocation>
        <location evidence="1">Membrane</location>
        <topology evidence="1">Single-pass type I membrane protein</topology>
    </subcellularLocation>
</comment>
<evidence type="ECO:0000256" key="6">
    <source>
        <dbReference type="ARBA" id="ARBA00023170"/>
    </source>
</evidence>
<dbReference type="Proteomes" id="UP000694388">
    <property type="component" value="Unplaced"/>
</dbReference>
<dbReference type="PANTHER" id="PTHR23037">
    <property type="entry name" value="CYTOKINE RECEPTOR"/>
    <property type="match status" value="1"/>
</dbReference>
<dbReference type="Ensembl" id="ENSEBUT00000020691.1">
    <property type="protein sequence ID" value="ENSEBUP00000020114.1"/>
    <property type="gene ID" value="ENSEBUG00000012475.1"/>
</dbReference>
<dbReference type="PROSITE" id="PS50853">
    <property type="entry name" value="FN3"/>
    <property type="match status" value="1"/>
</dbReference>
<dbReference type="InterPro" id="IPR003961">
    <property type="entry name" value="FN3_dom"/>
</dbReference>
<evidence type="ECO:0000259" key="12">
    <source>
        <dbReference type="PROSITE" id="PS50853"/>
    </source>
</evidence>
<keyword evidence="2 9" id="KW-0812">Transmembrane</keyword>
<evidence type="ECO:0000256" key="9">
    <source>
        <dbReference type="SAM" id="Phobius"/>
    </source>
</evidence>
<feature type="domain" description="Ig-like" evidence="11">
    <location>
        <begin position="23"/>
        <end position="91"/>
    </location>
</feature>
<keyword evidence="6" id="KW-0675">Receptor</keyword>
<evidence type="ECO:0000256" key="10">
    <source>
        <dbReference type="SAM" id="SignalP"/>
    </source>
</evidence>
<keyword evidence="7" id="KW-0325">Glycoprotein</keyword>
<evidence type="ECO:0000313" key="13">
    <source>
        <dbReference type="Ensembl" id="ENSEBUP00000020114.1"/>
    </source>
</evidence>
<reference evidence="13" key="2">
    <citation type="submission" date="2025-09" db="UniProtKB">
        <authorList>
            <consortium name="Ensembl"/>
        </authorList>
    </citation>
    <scope>IDENTIFICATION</scope>
</reference>
<evidence type="ECO:0000256" key="7">
    <source>
        <dbReference type="ARBA" id="ARBA00023180"/>
    </source>
</evidence>
<name>A0A8C4QSX2_EPTBU</name>
<dbReference type="Gene3D" id="2.60.40.10">
    <property type="entry name" value="Immunoglobulins"/>
    <property type="match status" value="3"/>
</dbReference>
<organism evidence="13 14">
    <name type="scientific">Eptatretus burgeri</name>
    <name type="common">Inshore hagfish</name>
    <dbReference type="NCBI Taxonomy" id="7764"/>
    <lineage>
        <taxon>Eukaryota</taxon>
        <taxon>Metazoa</taxon>
        <taxon>Chordata</taxon>
        <taxon>Craniata</taxon>
        <taxon>Vertebrata</taxon>
        <taxon>Cyclostomata</taxon>
        <taxon>Myxini</taxon>
        <taxon>Myxiniformes</taxon>
        <taxon>Myxinidae</taxon>
        <taxon>Eptatretinae</taxon>
        <taxon>Eptatretus</taxon>
    </lineage>
</organism>
<dbReference type="AlphaFoldDB" id="A0A8C4QSX2"/>
<dbReference type="SUPFAM" id="SSF49265">
    <property type="entry name" value="Fibronectin type III"/>
    <property type="match status" value="2"/>
</dbReference>
<evidence type="ECO:0000256" key="3">
    <source>
        <dbReference type="ARBA" id="ARBA00022729"/>
    </source>
</evidence>
<dbReference type="SUPFAM" id="SSF48726">
    <property type="entry name" value="Immunoglobulin"/>
    <property type="match status" value="1"/>
</dbReference>
<dbReference type="InterPro" id="IPR003598">
    <property type="entry name" value="Ig_sub2"/>
</dbReference>
<evidence type="ECO:0000313" key="14">
    <source>
        <dbReference type="Proteomes" id="UP000694388"/>
    </source>
</evidence>
<keyword evidence="5 9" id="KW-0472">Membrane</keyword>
<evidence type="ECO:0000256" key="1">
    <source>
        <dbReference type="ARBA" id="ARBA00004479"/>
    </source>
</evidence>
<dbReference type="SMART" id="SM00409">
    <property type="entry name" value="IG"/>
    <property type="match status" value="1"/>
</dbReference>
<dbReference type="InterPro" id="IPR036179">
    <property type="entry name" value="Ig-like_dom_sf"/>
</dbReference>
<dbReference type="GeneTree" id="ENSGT00940000165521"/>
<evidence type="ECO:0000256" key="2">
    <source>
        <dbReference type="ARBA" id="ARBA00022692"/>
    </source>
</evidence>
<feature type="chain" id="PRO_5034533105" description="Interleukin-6 receptor subunit alpha" evidence="10">
    <location>
        <begin position="23"/>
        <end position="450"/>
    </location>
</feature>
<sequence>MLTWRLHILLAASTAFVTLANASCVKSGLPKPGVQVAAIGSDVQLVCNKMEENIHWTLNGQVLPSSLIFVAQDGYLNLTNISLEANGTYSCNRHSGVLLHSTTLLVGYRPSPPTIKCRAPSTVNFGCDWTPGRESHLPTKYSLIIHAVSSFFPKKDEIVKCLPKGTKQPYRCIFYAYIHDQTKFLVKMTAGNALGCTESNGESFIPREILKPDPPVIVNATSVDQEATKLFVEWKNPSSWVHTFDHFLEYELQFRSLRHTHFERERLNKKKRKYVIPNAEPFTLHLIQMRAKESVNYGQWSDWSPVSYVGPWNDTRIKNVFIQEDLSILPTQSKGVNETGFPINQTWDPQLLIDSHQCILNEFVMYAVVAVFGLAVCILIGLIIVMQRKKNFTQSTKVINRVPSPQPPADVIFFPPDPKQSPVENVTLMNWEYFAQSNTANALAALERGD</sequence>
<feature type="transmembrane region" description="Helical" evidence="9">
    <location>
        <begin position="363"/>
        <end position="385"/>
    </location>
</feature>
<dbReference type="PANTHER" id="PTHR23037:SF46">
    <property type="entry name" value="INTERLEUKIN 5 RECEPTOR SUBUNIT ALPHA"/>
    <property type="match status" value="1"/>
</dbReference>
<dbReference type="PROSITE" id="PS50835">
    <property type="entry name" value="IG_LIKE"/>
    <property type="match status" value="1"/>
</dbReference>
<dbReference type="GO" id="GO:0009897">
    <property type="term" value="C:external side of plasma membrane"/>
    <property type="evidence" value="ECO:0007669"/>
    <property type="project" value="TreeGrafter"/>
</dbReference>
<dbReference type="SMART" id="SM00408">
    <property type="entry name" value="IGc2"/>
    <property type="match status" value="1"/>
</dbReference>
<keyword evidence="14" id="KW-1185">Reference proteome</keyword>
<dbReference type="InterPro" id="IPR036116">
    <property type="entry name" value="FN3_sf"/>
</dbReference>
<dbReference type="SMART" id="SM00060">
    <property type="entry name" value="FN3"/>
    <property type="match status" value="1"/>
</dbReference>
<dbReference type="GO" id="GO:0004896">
    <property type="term" value="F:cytokine receptor activity"/>
    <property type="evidence" value="ECO:0007669"/>
    <property type="project" value="TreeGrafter"/>
</dbReference>
<dbReference type="CDD" id="cd00063">
    <property type="entry name" value="FN3"/>
    <property type="match status" value="1"/>
</dbReference>
<keyword evidence="8" id="KW-0393">Immunoglobulin domain</keyword>
<accession>A0A8C4QSX2</accession>
<evidence type="ECO:0000259" key="11">
    <source>
        <dbReference type="PROSITE" id="PS50835"/>
    </source>
</evidence>
<proteinExistence type="predicted"/>
<feature type="domain" description="Fibronectin type-III" evidence="12">
    <location>
        <begin position="214"/>
        <end position="312"/>
    </location>
</feature>
<evidence type="ECO:0000256" key="4">
    <source>
        <dbReference type="ARBA" id="ARBA00022989"/>
    </source>
</evidence>
<reference evidence="13" key="1">
    <citation type="submission" date="2025-08" db="UniProtKB">
        <authorList>
            <consortium name="Ensembl"/>
        </authorList>
    </citation>
    <scope>IDENTIFICATION</scope>
</reference>
<dbReference type="InterPro" id="IPR003599">
    <property type="entry name" value="Ig_sub"/>
</dbReference>